<feature type="compositionally biased region" description="Basic and acidic residues" evidence="2">
    <location>
        <begin position="347"/>
        <end position="378"/>
    </location>
</feature>
<dbReference type="PANTHER" id="PTHR11937">
    <property type="entry name" value="ACTIN"/>
    <property type="match status" value="1"/>
</dbReference>
<proteinExistence type="inferred from homology"/>
<evidence type="ECO:0008006" key="5">
    <source>
        <dbReference type="Google" id="ProtNLM"/>
    </source>
</evidence>
<keyword evidence="4" id="KW-1185">Reference proteome</keyword>
<feature type="region of interest" description="Disordered" evidence="2">
    <location>
        <begin position="163"/>
        <end position="204"/>
    </location>
</feature>
<dbReference type="SMART" id="SM00268">
    <property type="entry name" value="ACTIN"/>
    <property type="match status" value="1"/>
</dbReference>
<evidence type="ECO:0000313" key="4">
    <source>
        <dbReference type="Proteomes" id="UP000559256"/>
    </source>
</evidence>
<comment type="similarity">
    <text evidence="1">Belongs to the actin family.</text>
</comment>
<feature type="compositionally biased region" description="Polar residues" evidence="2">
    <location>
        <begin position="163"/>
        <end position="173"/>
    </location>
</feature>
<dbReference type="InterPro" id="IPR004000">
    <property type="entry name" value="Actin"/>
</dbReference>
<dbReference type="OrthoDB" id="7340501at2759"/>
<dbReference type="Gene3D" id="3.30.420.40">
    <property type="match status" value="2"/>
</dbReference>
<accession>A0A8H5GAX7</accession>
<name>A0A8H5GAX7_9AGAR</name>
<feature type="region of interest" description="Disordered" evidence="2">
    <location>
        <begin position="238"/>
        <end position="261"/>
    </location>
</feature>
<reference evidence="3 4" key="1">
    <citation type="journal article" date="2020" name="ISME J.">
        <title>Uncovering the hidden diversity of litter-decomposition mechanisms in mushroom-forming fungi.</title>
        <authorList>
            <person name="Floudas D."/>
            <person name="Bentzer J."/>
            <person name="Ahren D."/>
            <person name="Johansson T."/>
            <person name="Persson P."/>
            <person name="Tunlid A."/>
        </authorList>
    </citation>
    <scope>NUCLEOTIDE SEQUENCE [LARGE SCALE GENOMIC DNA]</scope>
    <source>
        <strain evidence="3 4">CBS 291.85</strain>
    </source>
</reference>
<feature type="region of interest" description="Disordered" evidence="2">
    <location>
        <begin position="411"/>
        <end position="483"/>
    </location>
</feature>
<dbReference type="SUPFAM" id="SSF53067">
    <property type="entry name" value="Actin-like ATPase domain"/>
    <property type="match status" value="2"/>
</dbReference>
<sequence length="757" mass="83702">MTERLCSPLHSRALTSELMFEQYRVPSLAYCVDGIMSFYHNSPPSSSGIVISFNTASTSIIPILHGRGILSHAKRLPWGSSQSTDYLLKLIQLKYPNFPTRVTQSQAAWMLHNFCSFMPNPNPTPVVGTTNTYLSLLRTFSKDPSTLTEHTAVVQFPWSSSPLNTFDTNSGPGRSTPDPATADAMSIDPSSEQAKLEKRREQGKKLQEISAKARLEKLKQKEEDLAYLLELRRGRREEGGDYYVGDGDGDGDVGDTSHKDDIDEKWLKRLVREGFDDEKRLDDTIKKFEASLRKSKAKDKDASQAPEDQQPVEPEEPSYPLLSIPDTDLTEDQLREKRKQKLLKAGYDARVRAKREKALKEERERVEREREREEREREEKEEEEEREENFGGWKRRLRGEQEALISRIKARSRRRAALNTGDRKSAAAQARMKNIANLAGDERVNPKSRNKYSGTGGVAGSSAGAGSGGASGGGGKRKDKGEDMFGLNDEDWAIYHKIAKRNEPPSSDSEQEDLSKLSLIEQKLLTHDPSFTFQDTHASLSHYSQHSAILAAFKPSFYGNANVAVAGANANPGVGVGVGVGTPSTAIGGIDDIASQWQIHLNTERYRVCETWFEPGLAGVDCAGLGELVMGVLNSVSNSSSSTTFLSSSSPDHSPDSIKRLLTSNILLTGTPSLLPGLIPRLHEALRPVLPVDLPIQIRRAEDPGLDAWRGMARFAGTEEFGGGGGGRGVSMTREEYEEYGGERVKRWWGGNWNGGY</sequence>
<dbReference type="AlphaFoldDB" id="A0A8H5GAX7"/>
<feature type="compositionally biased region" description="Basic and acidic residues" evidence="2">
    <location>
        <begin position="194"/>
        <end position="204"/>
    </location>
</feature>
<dbReference type="Pfam" id="PF00022">
    <property type="entry name" value="Actin"/>
    <property type="match status" value="2"/>
</dbReference>
<organism evidence="3 4">
    <name type="scientific">Tetrapyrgos nigripes</name>
    <dbReference type="NCBI Taxonomy" id="182062"/>
    <lineage>
        <taxon>Eukaryota</taxon>
        <taxon>Fungi</taxon>
        <taxon>Dikarya</taxon>
        <taxon>Basidiomycota</taxon>
        <taxon>Agaricomycotina</taxon>
        <taxon>Agaricomycetes</taxon>
        <taxon>Agaricomycetidae</taxon>
        <taxon>Agaricales</taxon>
        <taxon>Marasmiineae</taxon>
        <taxon>Marasmiaceae</taxon>
        <taxon>Tetrapyrgos</taxon>
    </lineage>
</organism>
<dbReference type="InterPro" id="IPR043129">
    <property type="entry name" value="ATPase_NBD"/>
</dbReference>
<feature type="region of interest" description="Disordered" evidence="2">
    <location>
        <begin position="290"/>
        <end position="392"/>
    </location>
</feature>
<protein>
    <recommendedName>
        <fullName evidence="5">Actin-related protein 5</fullName>
    </recommendedName>
</protein>
<dbReference type="Proteomes" id="UP000559256">
    <property type="component" value="Unassembled WGS sequence"/>
</dbReference>
<comment type="caution">
    <text evidence="3">The sequence shown here is derived from an EMBL/GenBank/DDBJ whole genome shotgun (WGS) entry which is preliminary data.</text>
</comment>
<dbReference type="EMBL" id="JAACJM010000039">
    <property type="protein sequence ID" value="KAF5361609.1"/>
    <property type="molecule type" value="Genomic_DNA"/>
</dbReference>
<evidence type="ECO:0000313" key="3">
    <source>
        <dbReference type="EMBL" id="KAF5361609.1"/>
    </source>
</evidence>
<evidence type="ECO:0000256" key="2">
    <source>
        <dbReference type="SAM" id="MobiDB-lite"/>
    </source>
</evidence>
<feature type="compositionally biased region" description="Low complexity" evidence="2">
    <location>
        <begin position="303"/>
        <end position="312"/>
    </location>
</feature>
<feature type="compositionally biased region" description="Basic and acidic residues" evidence="2">
    <location>
        <begin position="290"/>
        <end position="302"/>
    </location>
</feature>
<feature type="compositionally biased region" description="Gly residues" evidence="2">
    <location>
        <begin position="454"/>
        <end position="474"/>
    </location>
</feature>
<evidence type="ECO:0000256" key="1">
    <source>
        <dbReference type="RuleBase" id="RU000487"/>
    </source>
</evidence>
<gene>
    <name evidence="3" type="ORF">D9758_007352</name>
</gene>